<reference evidence="1" key="1">
    <citation type="journal article" date="2014" name="Front. Microbiol.">
        <title>High frequency of phylogenetically diverse reductive dehalogenase-homologous genes in deep subseafloor sedimentary metagenomes.</title>
        <authorList>
            <person name="Kawai M."/>
            <person name="Futagami T."/>
            <person name="Toyoda A."/>
            <person name="Takaki Y."/>
            <person name="Nishi S."/>
            <person name="Hori S."/>
            <person name="Arai W."/>
            <person name="Tsubouchi T."/>
            <person name="Morono Y."/>
            <person name="Uchiyama I."/>
            <person name="Ito T."/>
            <person name="Fujiyama A."/>
            <person name="Inagaki F."/>
            <person name="Takami H."/>
        </authorList>
    </citation>
    <scope>NUCLEOTIDE SEQUENCE</scope>
    <source>
        <strain evidence="1">Expedition CK06-06</strain>
    </source>
</reference>
<accession>X1JTF3</accession>
<sequence>IREAVLQKQIFNEEQEKIETIKIEKKHFEQA</sequence>
<feature type="non-terminal residue" evidence="1">
    <location>
        <position position="31"/>
    </location>
</feature>
<comment type="caution">
    <text evidence="1">The sequence shown here is derived from an EMBL/GenBank/DDBJ whole genome shotgun (WGS) entry which is preliminary data.</text>
</comment>
<dbReference type="EMBL" id="BARU01049926">
    <property type="protein sequence ID" value="GAH97367.1"/>
    <property type="molecule type" value="Genomic_DNA"/>
</dbReference>
<feature type="non-terminal residue" evidence="1">
    <location>
        <position position="1"/>
    </location>
</feature>
<organism evidence="1">
    <name type="scientific">marine sediment metagenome</name>
    <dbReference type="NCBI Taxonomy" id="412755"/>
    <lineage>
        <taxon>unclassified sequences</taxon>
        <taxon>metagenomes</taxon>
        <taxon>ecological metagenomes</taxon>
    </lineage>
</organism>
<proteinExistence type="predicted"/>
<name>X1JTF3_9ZZZZ</name>
<gene>
    <name evidence="1" type="ORF">S03H2_73125</name>
</gene>
<dbReference type="AlphaFoldDB" id="X1JTF3"/>
<evidence type="ECO:0000313" key="1">
    <source>
        <dbReference type="EMBL" id="GAH97367.1"/>
    </source>
</evidence>
<protein>
    <submittedName>
        <fullName evidence="1">Uncharacterized protein</fullName>
    </submittedName>
</protein>